<evidence type="ECO:0000256" key="12">
    <source>
        <dbReference type="ARBA" id="ARBA00047409"/>
    </source>
</evidence>
<evidence type="ECO:0000256" key="6">
    <source>
        <dbReference type="ARBA" id="ARBA00039132"/>
    </source>
</evidence>
<keyword evidence="3" id="KW-0378">Hydrolase</keyword>
<dbReference type="Gene3D" id="3.40.50.1820">
    <property type="entry name" value="alpha/beta hydrolase"/>
    <property type="match status" value="1"/>
</dbReference>
<evidence type="ECO:0000256" key="7">
    <source>
        <dbReference type="ARBA" id="ARBA00039314"/>
    </source>
</evidence>
<reference evidence="15 16" key="1">
    <citation type="submission" date="2012-04" db="EMBL/GenBank/DDBJ databases">
        <title>The Genome Sequence of Saprolegnia declina VS20.</title>
        <authorList>
            <consortium name="The Broad Institute Genome Sequencing Platform"/>
            <person name="Russ C."/>
            <person name="Nusbaum C."/>
            <person name="Tyler B."/>
            <person name="van West P."/>
            <person name="Dieguez-Uribeondo J."/>
            <person name="de Bruijn I."/>
            <person name="Tripathy S."/>
            <person name="Jiang R."/>
            <person name="Young S.K."/>
            <person name="Zeng Q."/>
            <person name="Gargeya S."/>
            <person name="Fitzgerald M."/>
            <person name="Haas B."/>
            <person name="Abouelleil A."/>
            <person name="Alvarado L."/>
            <person name="Arachchi H.M."/>
            <person name="Berlin A."/>
            <person name="Chapman S.B."/>
            <person name="Goldberg J."/>
            <person name="Griggs A."/>
            <person name="Gujja S."/>
            <person name="Hansen M."/>
            <person name="Howarth C."/>
            <person name="Imamovic A."/>
            <person name="Larimer J."/>
            <person name="McCowen C."/>
            <person name="Montmayeur A."/>
            <person name="Murphy C."/>
            <person name="Neiman D."/>
            <person name="Pearson M."/>
            <person name="Priest M."/>
            <person name="Roberts A."/>
            <person name="Saif S."/>
            <person name="Shea T."/>
            <person name="Sisk P."/>
            <person name="Sykes S."/>
            <person name="Wortman J."/>
            <person name="Nusbaum C."/>
            <person name="Birren B."/>
        </authorList>
    </citation>
    <scope>NUCLEOTIDE SEQUENCE [LARGE SCALE GENOMIC DNA]</scope>
    <source>
        <strain evidence="15 16">VS20</strain>
    </source>
</reference>
<dbReference type="AlphaFoldDB" id="T0QFL5"/>
<evidence type="ECO:0000256" key="3">
    <source>
        <dbReference type="ARBA" id="ARBA00022801"/>
    </source>
</evidence>
<evidence type="ECO:0000256" key="1">
    <source>
        <dbReference type="ARBA" id="ARBA00004173"/>
    </source>
</evidence>
<evidence type="ECO:0000256" key="9">
    <source>
        <dbReference type="ARBA" id="ARBA00042645"/>
    </source>
</evidence>
<evidence type="ECO:0000313" key="15">
    <source>
        <dbReference type="EMBL" id="EQC36744.1"/>
    </source>
</evidence>
<keyword evidence="4" id="KW-0809">Transit peptide</keyword>
<dbReference type="PANTHER" id="PTHR16138">
    <property type="entry name" value="MYCOPHENOLIC ACID ACYL-GLUCURONIDE ESTERASE, MITOCHONDRIAL"/>
    <property type="match status" value="1"/>
</dbReference>
<evidence type="ECO:0000259" key="14">
    <source>
        <dbReference type="Pfam" id="PF12697"/>
    </source>
</evidence>
<dbReference type="OrthoDB" id="408373at2759"/>
<dbReference type="GO" id="GO:0004553">
    <property type="term" value="F:hydrolase activity, hydrolyzing O-glycosyl compounds"/>
    <property type="evidence" value="ECO:0007669"/>
    <property type="project" value="TreeGrafter"/>
</dbReference>
<evidence type="ECO:0000256" key="11">
    <source>
        <dbReference type="ARBA" id="ARBA00046047"/>
    </source>
</evidence>
<dbReference type="GO" id="GO:0005739">
    <property type="term" value="C:mitochondrion"/>
    <property type="evidence" value="ECO:0007669"/>
    <property type="project" value="UniProtKB-SubCell"/>
</dbReference>
<dbReference type="EC" id="3.1.1.93" evidence="6"/>
<dbReference type="RefSeq" id="XP_008610165.1">
    <property type="nucleotide sequence ID" value="XM_008611943.1"/>
</dbReference>
<sequence>MAPCSHVRLVRVGQASTRPSVLFVNGFNSSHTASRKVSRLSAFVAQELHTTFLTYDHAGHGPAPATPMRNATLTQWRDDLHSVVACERCSGERPVVLIGSSMGFFLSLLVASALPTRIAGILGVGASLGLERFFLEFTAAKANGSTESDENGVEYYRRPSTYAAAGYYPIYRPLVDSIAAHPLPRKAACPVALVHGTHDSDVGVELIGNWASTQGTQGAPVSLTWVPGGDHRLSAPAHLDVIEHQLLALFHRIG</sequence>
<dbReference type="InterPro" id="IPR052382">
    <property type="entry name" value="ABHD10_acyl-thioesterase"/>
</dbReference>
<evidence type="ECO:0000256" key="13">
    <source>
        <dbReference type="ARBA" id="ARBA00047972"/>
    </source>
</evidence>
<dbReference type="Pfam" id="PF12697">
    <property type="entry name" value="Abhydrolase_6"/>
    <property type="match status" value="1"/>
</dbReference>
<dbReference type="GO" id="GO:0008474">
    <property type="term" value="F:palmitoyl-(protein) hydrolase activity"/>
    <property type="evidence" value="ECO:0007669"/>
    <property type="project" value="UniProtKB-EC"/>
</dbReference>
<comment type="function">
    <text evidence="11">Acts as an acyl-protein thioesterase that hydrolyzes fatty acids from acylated residues in proteins. Regulates the mitochondrial S-depalmitoylation of the nucleophilic active site residue of peroxiredoxin-5/PRDX5, a key antioxidant protein, therefore modulating mitochondrial antioxidant ability. Also catalyzes the deglucuronidation of mycophenolic acid acyl-glucuronide, an active metabolite of the immunosuppressant drug mycophenolate.</text>
</comment>
<evidence type="ECO:0000256" key="8">
    <source>
        <dbReference type="ARBA" id="ARBA00041520"/>
    </source>
</evidence>
<dbReference type="InterPro" id="IPR000073">
    <property type="entry name" value="AB_hydrolase_1"/>
</dbReference>
<accession>T0QFL5</accession>
<evidence type="ECO:0000256" key="4">
    <source>
        <dbReference type="ARBA" id="ARBA00022946"/>
    </source>
</evidence>
<comment type="catalytic activity">
    <reaction evidence="13">
        <text>mycophenolic acid O-acyl-beta-D-glucuronide + H2O = mycophenolate + D-glucuronate + H(+)</text>
        <dbReference type="Rhea" id="RHEA:34179"/>
        <dbReference type="ChEBI" id="CHEBI:15377"/>
        <dbReference type="ChEBI" id="CHEBI:15378"/>
        <dbReference type="ChEBI" id="CHEBI:58720"/>
        <dbReference type="ChEBI" id="CHEBI:62932"/>
        <dbReference type="ChEBI" id="CHEBI:66982"/>
        <dbReference type="EC" id="3.1.1.93"/>
    </reaction>
    <physiologicalReaction direction="left-to-right" evidence="13">
        <dbReference type="Rhea" id="RHEA:34180"/>
    </physiologicalReaction>
</comment>
<evidence type="ECO:0000256" key="2">
    <source>
        <dbReference type="ARBA" id="ARBA00012423"/>
    </source>
</evidence>
<dbReference type="OMA" id="DHAGHGP"/>
<comment type="catalytic activity">
    <reaction evidence="12">
        <text>S-hexadecanoyl-L-cysteinyl-[protein] + H2O = L-cysteinyl-[protein] + hexadecanoate + H(+)</text>
        <dbReference type="Rhea" id="RHEA:19233"/>
        <dbReference type="Rhea" id="RHEA-COMP:10131"/>
        <dbReference type="Rhea" id="RHEA-COMP:11032"/>
        <dbReference type="ChEBI" id="CHEBI:7896"/>
        <dbReference type="ChEBI" id="CHEBI:15377"/>
        <dbReference type="ChEBI" id="CHEBI:15378"/>
        <dbReference type="ChEBI" id="CHEBI:29950"/>
        <dbReference type="ChEBI" id="CHEBI:74151"/>
        <dbReference type="EC" id="3.1.2.22"/>
    </reaction>
    <physiologicalReaction direction="left-to-right" evidence="12">
        <dbReference type="Rhea" id="RHEA:19234"/>
    </physiologicalReaction>
</comment>
<name>T0QFL5_SAPDV</name>
<evidence type="ECO:0000256" key="10">
    <source>
        <dbReference type="ARBA" id="ARBA00042704"/>
    </source>
</evidence>
<dbReference type="InterPro" id="IPR029058">
    <property type="entry name" value="AB_hydrolase_fold"/>
</dbReference>
<protein>
    <recommendedName>
        <fullName evidence="7">Palmitoyl-protein thioesterase ABHD10, mitochondrial</fullName>
        <ecNumber evidence="6">3.1.1.93</ecNumber>
        <ecNumber evidence="2">3.1.2.22</ecNumber>
    </recommendedName>
    <alternativeName>
        <fullName evidence="9">Acyl-protein thioesterase ABHD10</fullName>
    </alternativeName>
    <alternativeName>
        <fullName evidence="10">Alpha/beta hydrolase domain-containing protein 10</fullName>
    </alternativeName>
    <alternativeName>
        <fullName evidence="8">Mycophenolic acid acyl-glucuronide esterase, mitochondrial</fullName>
    </alternativeName>
</protein>
<dbReference type="PANTHER" id="PTHR16138:SF7">
    <property type="entry name" value="PALMITOYL-PROTEIN THIOESTERASE ABHD10, MITOCHONDRIAL"/>
    <property type="match status" value="1"/>
</dbReference>
<keyword evidence="16" id="KW-1185">Reference proteome</keyword>
<evidence type="ECO:0000256" key="5">
    <source>
        <dbReference type="ARBA" id="ARBA00023128"/>
    </source>
</evidence>
<organism evidence="15 16">
    <name type="scientific">Saprolegnia diclina (strain VS20)</name>
    <dbReference type="NCBI Taxonomy" id="1156394"/>
    <lineage>
        <taxon>Eukaryota</taxon>
        <taxon>Sar</taxon>
        <taxon>Stramenopiles</taxon>
        <taxon>Oomycota</taxon>
        <taxon>Saprolegniomycetes</taxon>
        <taxon>Saprolegniales</taxon>
        <taxon>Saprolegniaceae</taxon>
        <taxon>Saprolegnia</taxon>
    </lineage>
</organism>
<dbReference type="Proteomes" id="UP000030762">
    <property type="component" value="Unassembled WGS sequence"/>
</dbReference>
<gene>
    <name evidence="15" type="ORF">SDRG_06180</name>
</gene>
<dbReference type="EMBL" id="JH767147">
    <property type="protein sequence ID" value="EQC36744.1"/>
    <property type="molecule type" value="Genomic_DNA"/>
</dbReference>
<evidence type="ECO:0000313" key="16">
    <source>
        <dbReference type="Proteomes" id="UP000030762"/>
    </source>
</evidence>
<dbReference type="STRING" id="1156394.T0QFL5"/>
<comment type="subcellular location">
    <subcellularLocation>
        <location evidence="1">Mitochondrion</location>
    </subcellularLocation>
</comment>
<dbReference type="VEuPathDB" id="FungiDB:SDRG_06180"/>
<feature type="domain" description="AB hydrolase-1" evidence="14">
    <location>
        <begin position="21"/>
        <end position="233"/>
    </location>
</feature>
<dbReference type="GO" id="GO:0102390">
    <property type="term" value="F:mycophenolic acid acyl-glucuronide esterase activity"/>
    <property type="evidence" value="ECO:0007669"/>
    <property type="project" value="UniProtKB-EC"/>
</dbReference>
<dbReference type="GeneID" id="19946907"/>
<dbReference type="SUPFAM" id="SSF53474">
    <property type="entry name" value="alpha/beta-Hydrolases"/>
    <property type="match status" value="1"/>
</dbReference>
<keyword evidence="5" id="KW-0496">Mitochondrion</keyword>
<dbReference type="EC" id="3.1.2.22" evidence="2"/>
<dbReference type="InParanoid" id="T0QFL5"/>
<proteinExistence type="predicted"/>